<dbReference type="InterPro" id="IPR036397">
    <property type="entry name" value="RNaseH_sf"/>
</dbReference>
<protein>
    <recommendedName>
        <fullName evidence="2">DDE-1 domain-containing protein</fullName>
    </recommendedName>
</protein>
<keyword evidence="4" id="KW-1185">Reference proteome</keyword>
<evidence type="ECO:0000256" key="1">
    <source>
        <dbReference type="SAM" id="MobiDB-lite"/>
    </source>
</evidence>
<evidence type="ECO:0000313" key="4">
    <source>
        <dbReference type="Proteomes" id="UP000324832"/>
    </source>
</evidence>
<reference evidence="3 4" key="1">
    <citation type="submission" date="2017-07" db="EMBL/GenBank/DDBJ databases">
        <authorList>
            <person name="Talla V."/>
            <person name="Backstrom N."/>
        </authorList>
    </citation>
    <scope>NUCLEOTIDE SEQUENCE [LARGE SCALE GENOMIC DNA]</scope>
</reference>
<accession>A0A5E4R1E6</accession>
<dbReference type="GO" id="GO:0003677">
    <property type="term" value="F:DNA binding"/>
    <property type="evidence" value="ECO:0007669"/>
    <property type="project" value="TreeGrafter"/>
</dbReference>
<dbReference type="Proteomes" id="UP000324832">
    <property type="component" value="Unassembled WGS sequence"/>
</dbReference>
<dbReference type="AlphaFoldDB" id="A0A5E4R1E6"/>
<dbReference type="PANTHER" id="PTHR19303:SF74">
    <property type="entry name" value="POGO TRANSPOSABLE ELEMENT WITH KRAB DOMAIN"/>
    <property type="match status" value="1"/>
</dbReference>
<dbReference type="Pfam" id="PF03184">
    <property type="entry name" value="DDE_1"/>
    <property type="match status" value="1"/>
</dbReference>
<dbReference type="PANTHER" id="PTHR19303">
    <property type="entry name" value="TRANSPOSON"/>
    <property type="match status" value="1"/>
</dbReference>
<evidence type="ECO:0000259" key="2">
    <source>
        <dbReference type="Pfam" id="PF03184"/>
    </source>
</evidence>
<evidence type="ECO:0000313" key="3">
    <source>
        <dbReference type="EMBL" id="VVD03267.1"/>
    </source>
</evidence>
<organism evidence="3 4">
    <name type="scientific">Leptidea sinapis</name>
    <dbReference type="NCBI Taxonomy" id="189913"/>
    <lineage>
        <taxon>Eukaryota</taxon>
        <taxon>Metazoa</taxon>
        <taxon>Ecdysozoa</taxon>
        <taxon>Arthropoda</taxon>
        <taxon>Hexapoda</taxon>
        <taxon>Insecta</taxon>
        <taxon>Pterygota</taxon>
        <taxon>Neoptera</taxon>
        <taxon>Endopterygota</taxon>
        <taxon>Lepidoptera</taxon>
        <taxon>Glossata</taxon>
        <taxon>Ditrysia</taxon>
        <taxon>Papilionoidea</taxon>
        <taxon>Pieridae</taxon>
        <taxon>Dismorphiinae</taxon>
        <taxon>Leptidea</taxon>
    </lineage>
</organism>
<gene>
    <name evidence="3" type="ORF">LSINAPIS_LOCUS13291</name>
</gene>
<feature type="domain" description="DDE-1" evidence="2">
    <location>
        <begin position="97"/>
        <end position="260"/>
    </location>
</feature>
<name>A0A5E4R1E6_9NEOP</name>
<feature type="region of interest" description="Disordered" evidence="1">
    <location>
        <begin position="296"/>
        <end position="326"/>
    </location>
</feature>
<dbReference type="Gene3D" id="3.30.420.10">
    <property type="entry name" value="Ribonuclease H-like superfamily/Ribonuclease H"/>
    <property type="match status" value="1"/>
</dbReference>
<dbReference type="InterPro" id="IPR004875">
    <property type="entry name" value="DDE_SF_endonuclease_dom"/>
</dbReference>
<sequence length="326" mass="36069">MAEPQWLKSFLERNPEIALRQDEGLSIQRAKGLNRTDVANFFKLLTTISTENNLLDKPDRIFKMDESGVQRNNKIGKVLAKKGAKAVKYLTSGEKGETITVVACCNAIGNFLPPVLIIKGVNKKTEFEEGLPPGSQVYMQKKSAYITSDLFYKWLTEHFIPRKPPGKVLLILDGHSSHSSAVNMLETARNNDVILLCLPSHTTSALQPLDVSLFGPFKKYYSTETNNFMRTNPQKKLNRYNFGQLMSKAWIQAAIPANAISGFRGSGIYLVEPNALSDGEFAISDLALGELAQERESNPLNDQEPGVSGVSALEKLSQDSEQSCVK</sequence>
<dbReference type="InterPro" id="IPR050863">
    <property type="entry name" value="CenT-Element_Derived"/>
</dbReference>
<dbReference type="GO" id="GO:0005634">
    <property type="term" value="C:nucleus"/>
    <property type="evidence" value="ECO:0007669"/>
    <property type="project" value="TreeGrafter"/>
</dbReference>
<dbReference type="EMBL" id="FZQP02006665">
    <property type="protein sequence ID" value="VVD03267.1"/>
    <property type="molecule type" value="Genomic_DNA"/>
</dbReference>
<proteinExistence type="predicted"/>